<feature type="compositionally biased region" description="Basic and acidic residues" evidence="1">
    <location>
        <begin position="47"/>
        <end position="89"/>
    </location>
</feature>
<feature type="region of interest" description="Disordered" evidence="1">
    <location>
        <begin position="359"/>
        <end position="452"/>
    </location>
</feature>
<reference evidence="3" key="1">
    <citation type="journal article" date="2011" name="PLoS Genet.">
        <title>Genomic analysis of the necrotrophic fungal pathogens Sclerotinia sclerotiorum and Botrytis cinerea.</title>
        <authorList>
            <person name="Amselem J."/>
            <person name="Cuomo C.A."/>
            <person name="van Kan J.A."/>
            <person name="Viaud M."/>
            <person name="Benito E.P."/>
            <person name="Couloux A."/>
            <person name="Coutinho P.M."/>
            <person name="de Vries R.P."/>
            <person name="Dyer P.S."/>
            <person name="Fillinger S."/>
            <person name="Fournier E."/>
            <person name="Gout L."/>
            <person name="Hahn M."/>
            <person name="Kohn L."/>
            <person name="Lapalu N."/>
            <person name="Plummer K.M."/>
            <person name="Pradier J.M."/>
            <person name="Quevillon E."/>
            <person name="Sharon A."/>
            <person name="Simon A."/>
            <person name="ten Have A."/>
            <person name="Tudzynski B."/>
            <person name="Tudzynski P."/>
            <person name="Wincker P."/>
            <person name="Andrew M."/>
            <person name="Anthouard V."/>
            <person name="Beever R.E."/>
            <person name="Beffa R."/>
            <person name="Benoit I."/>
            <person name="Bouzid O."/>
            <person name="Brault B."/>
            <person name="Chen Z."/>
            <person name="Choquer M."/>
            <person name="Collemare J."/>
            <person name="Cotton P."/>
            <person name="Danchin E.G."/>
            <person name="Da Silva C."/>
            <person name="Gautier A."/>
            <person name="Giraud C."/>
            <person name="Giraud T."/>
            <person name="Gonzalez C."/>
            <person name="Grossetete S."/>
            <person name="Guldener U."/>
            <person name="Henrissat B."/>
            <person name="Howlett B.J."/>
            <person name="Kodira C."/>
            <person name="Kretschmer M."/>
            <person name="Lappartient A."/>
            <person name="Leroch M."/>
            <person name="Levis C."/>
            <person name="Mauceli E."/>
            <person name="Neuveglise C."/>
            <person name="Oeser B."/>
            <person name="Pearson M."/>
            <person name="Poulain J."/>
            <person name="Poussereau N."/>
            <person name="Quesneville H."/>
            <person name="Rascle C."/>
            <person name="Schumacher J."/>
            <person name="Segurens B."/>
            <person name="Sexton A."/>
            <person name="Silva E."/>
            <person name="Sirven C."/>
            <person name="Soanes D.M."/>
            <person name="Talbot N.J."/>
            <person name="Templeton M."/>
            <person name="Yandava C."/>
            <person name="Yarden O."/>
            <person name="Zeng Q."/>
            <person name="Rollins J.A."/>
            <person name="Lebrun M.H."/>
            <person name="Dickman M."/>
        </authorList>
    </citation>
    <scope>NUCLEOTIDE SEQUENCE [LARGE SCALE GENOMIC DNA]</scope>
    <source>
        <strain evidence="3">T4</strain>
    </source>
</reference>
<dbReference type="EMBL" id="FQ790351">
    <property type="protein sequence ID" value="CCD54504.1"/>
    <property type="molecule type" value="Genomic_DNA"/>
</dbReference>
<dbReference type="HOGENOM" id="CLU_746132_0_0_1"/>
<accession>G2YSA6</accession>
<feature type="compositionally biased region" description="Basic and acidic residues" evidence="1">
    <location>
        <begin position="378"/>
        <end position="446"/>
    </location>
</feature>
<evidence type="ECO:0000256" key="1">
    <source>
        <dbReference type="SAM" id="MobiDB-lite"/>
    </source>
</evidence>
<dbReference type="InParanoid" id="G2YSA6"/>
<dbReference type="OrthoDB" id="3561227at2759"/>
<name>G2YSA6_BOTF4</name>
<evidence type="ECO:0000313" key="3">
    <source>
        <dbReference type="Proteomes" id="UP000008177"/>
    </source>
</evidence>
<feature type="compositionally biased region" description="Basic and acidic residues" evidence="1">
    <location>
        <begin position="208"/>
        <end position="228"/>
    </location>
</feature>
<protein>
    <submittedName>
        <fullName evidence="2">Uncharacterized protein</fullName>
    </submittedName>
</protein>
<gene>
    <name evidence="2" type="ORF">BofuT4_P125520.1</name>
</gene>
<dbReference type="STRING" id="999810.G2YSA6"/>
<organism evidence="2 3">
    <name type="scientific">Botryotinia fuckeliana (strain T4)</name>
    <name type="common">Noble rot fungus</name>
    <name type="synonym">Botrytis cinerea</name>
    <dbReference type="NCBI Taxonomy" id="999810"/>
    <lineage>
        <taxon>Eukaryota</taxon>
        <taxon>Fungi</taxon>
        <taxon>Dikarya</taxon>
        <taxon>Ascomycota</taxon>
        <taxon>Pezizomycotina</taxon>
        <taxon>Leotiomycetes</taxon>
        <taxon>Helotiales</taxon>
        <taxon>Sclerotiniaceae</taxon>
        <taxon>Botrytis</taxon>
    </lineage>
</organism>
<sequence>MDYLPIGLQATDVLVDKHFHKIPDKAFRSETYRPRIPTKLSRRKRREEKERRDSRDQGVDPERRRDSRDSRDPGERDDWERATQKRQEEPYSNPEIEEAGYDSEPDYTSRQRERNMRDRNWDSKCERDSDLRDIPRHSGAGTGTGYVYGYPYEKSDRSNSPPSQIYSQQPPRLRPEYLPKYGAPRPLDPASKNPYYFPPPPIATFPDPFDRDERRGKYDSDERYEKERTRRPKPIQRSSSYDDIHSQRKSYSSNQDQRLSTRNASRTPRSDHGGSKDSHTGTMKDRAERYGVKDEVKGLFTDSPQGLAGGAIGALVGGWATEKFQESQSGKDRKDMGDRAKIITLLGAAAGGLVANAVVDKWQDGKEETKKKQKKWDKKYPDGKTDDNGERGDRDEGRNGESERERRDSVRSRDASRRDRNRDDSRERDMSYDEKIRRSDGRRYEGVNDGYY</sequence>
<feature type="compositionally biased region" description="Polar residues" evidence="1">
    <location>
        <begin position="249"/>
        <end position="267"/>
    </location>
</feature>
<feature type="compositionally biased region" description="Basic and acidic residues" evidence="1">
    <location>
        <begin position="268"/>
        <end position="291"/>
    </location>
</feature>
<feature type="compositionally biased region" description="Low complexity" evidence="1">
    <location>
        <begin position="147"/>
        <end position="171"/>
    </location>
</feature>
<dbReference type="AlphaFoldDB" id="G2YSA6"/>
<feature type="region of interest" description="Disordered" evidence="1">
    <location>
        <begin position="28"/>
        <end position="291"/>
    </location>
</feature>
<evidence type="ECO:0000313" key="2">
    <source>
        <dbReference type="EMBL" id="CCD54504.1"/>
    </source>
</evidence>
<dbReference type="Proteomes" id="UP000008177">
    <property type="component" value="Unplaced contigs"/>
</dbReference>
<proteinExistence type="predicted"/>
<feature type="compositionally biased region" description="Basic and acidic residues" evidence="1">
    <location>
        <begin position="107"/>
        <end position="136"/>
    </location>
</feature>
<feature type="compositionally biased region" description="Basic and acidic residues" evidence="1">
    <location>
        <begin position="361"/>
        <end position="370"/>
    </location>
</feature>
<feature type="compositionally biased region" description="Acidic residues" evidence="1">
    <location>
        <begin position="95"/>
        <end position="105"/>
    </location>
</feature>